<keyword evidence="5" id="KW-0677">Repeat</keyword>
<keyword evidence="3" id="KW-0813">Transport</keyword>
<dbReference type="Pfam" id="PF01061">
    <property type="entry name" value="ABC2_membrane"/>
    <property type="match status" value="2"/>
</dbReference>
<feature type="compositionally biased region" description="Polar residues" evidence="10">
    <location>
        <begin position="11"/>
        <end position="20"/>
    </location>
</feature>
<dbReference type="InterPro" id="IPR013581">
    <property type="entry name" value="PDR_assoc"/>
</dbReference>
<gene>
    <name evidence="13" type="ORF">WJX73_005597</name>
</gene>
<evidence type="ECO:0000256" key="6">
    <source>
        <dbReference type="ARBA" id="ARBA00022741"/>
    </source>
</evidence>
<dbReference type="Proteomes" id="UP001465755">
    <property type="component" value="Unassembled WGS sequence"/>
</dbReference>
<evidence type="ECO:0000256" key="8">
    <source>
        <dbReference type="ARBA" id="ARBA00022989"/>
    </source>
</evidence>
<evidence type="ECO:0000313" key="13">
    <source>
        <dbReference type="EMBL" id="KAK9813535.1"/>
    </source>
</evidence>
<evidence type="ECO:0000256" key="4">
    <source>
        <dbReference type="ARBA" id="ARBA00022692"/>
    </source>
</evidence>
<keyword evidence="6" id="KW-0547">Nucleotide-binding</keyword>
<dbReference type="InterPro" id="IPR027417">
    <property type="entry name" value="P-loop_NTPase"/>
</dbReference>
<dbReference type="Pfam" id="PF00005">
    <property type="entry name" value="ABC_tran"/>
    <property type="match status" value="2"/>
</dbReference>
<keyword evidence="4 11" id="KW-0812">Transmembrane</keyword>
<dbReference type="SUPFAM" id="SSF52540">
    <property type="entry name" value="P-loop containing nucleoside triphosphate hydrolases"/>
    <property type="match status" value="2"/>
</dbReference>
<dbReference type="GO" id="GO:0016887">
    <property type="term" value="F:ATP hydrolysis activity"/>
    <property type="evidence" value="ECO:0007669"/>
    <property type="project" value="InterPro"/>
</dbReference>
<feature type="transmembrane region" description="Helical" evidence="11">
    <location>
        <begin position="726"/>
        <end position="748"/>
    </location>
</feature>
<evidence type="ECO:0000256" key="9">
    <source>
        <dbReference type="ARBA" id="ARBA00023136"/>
    </source>
</evidence>
<dbReference type="PROSITE" id="PS00211">
    <property type="entry name" value="ABC_TRANSPORTER_1"/>
    <property type="match status" value="1"/>
</dbReference>
<dbReference type="Pfam" id="PF08370">
    <property type="entry name" value="PDR_assoc"/>
    <property type="match status" value="1"/>
</dbReference>
<evidence type="ECO:0000256" key="3">
    <source>
        <dbReference type="ARBA" id="ARBA00022448"/>
    </source>
</evidence>
<feature type="transmembrane region" description="Helical" evidence="11">
    <location>
        <begin position="1358"/>
        <end position="1376"/>
    </location>
</feature>
<evidence type="ECO:0000256" key="11">
    <source>
        <dbReference type="SAM" id="Phobius"/>
    </source>
</evidence>
<accession>A0AAW1PUL0</accession>
<dbReference type="GO" id="GO:0071944">
    <property type="term" value="C:cell periphery"/>
    <property type="evidence" value="ECO:0007669"/>
    <property type="project" value="UniProtKB-ARBA"/>
</dbReference>
<keyword evidence="8 11" id="KW-1133">Transmembrane helix</keyword>
<evidence type="ECO:0000259" key="12">
    <source>
        <dbReference type="PROSITE" id="PS50893"/>
    </source>
</evidence>
<feature type="transmembrane region" description="Helical" evidence="11">
    <location>
        <begin position="1214"/>
        <end position="1232"/>
    </location>
</feature>
<dbReference type="SMART" id="SM00382">
    <property type="entry name" value="AAA"/>
    <property type="match status" value="2"/>
</dbReference>
<evidence type="ECO:0000256" key="2">
    <source>
        <dbReference type="ARBA" id="ARBA00006012"/>
    </source>
</evidence>
<feature type="transmembrane region" description="Helical" evidence="11">
    <location>
        <begin position="526"/>
        <end position="545"/>
    </location>
</feature>
<dbReference type="GO" id="GO:0016020">
    <property type="term" value="C:membrane"/>
    <property type="evidence" value="ECO:0007669"/>
    <property type="project" value="UniProtKB-SubCell"/>
</dbReference>
<organism evidence="13 14">
    <name type="scientific">Symbiochloris irregularis</name>
    <dbReference type="NCBI Taxonomy" id="706552"/>
    <lineage>
        <taxon>Eukaryota</taxon>
        <taxon>Viridiplantae</taxon>
        <taxon>Chlorophyta</taxon>
        <taxon>core chlorophytes</taxon>
        <taxon>Trebouxiophyceae</taxon>
        <taxon>Trebouxiales</taxon>
        <taxon>Trebouxiaceae</taxon>
        <taxon>Symbiochloris</taxon>
    </lineage>
</organism>
<evidence type="ECO:0000256" key="1">
    <source>
        <dbReference type="ARBA" id="ARBA00004141"/>
    </source>
</evidence>
<feature type="transmembrane region" description="Helical" evidence="11">
    <location>
        <begin position="1252"/>
        <end position="1272"/>
    </location>
</feature>
<evidence type="ECO:0000313" key="14">
    <source>
        <dbReference type="Proteomes" id="UP001465755"/>
    </source>
</evidence>
<feature type="domain" description="ABC transporter" evidence="12">
    <location>
        <begin position="864"/>
        <end position="1121"/>
    </location>
</feature>
<proteinExistence type="inferred from homology"/>
<dbReference type="PROSITE" id="PS50893">
    <property type="entry name" value="ABC_TRANSPORTER_2"/>
    <property type="match status" value="2"/>
</dbReference>
<dbReference type="InterPro" id="IPR034003">
    <property type="entry name" value="ABCG_PDR_2"/>
</dbReference>
<dbReference type="Gene3D" id="3.40.50.300">
    <property type="entry name" value="P-loop containing nucleotide triphosphate hydrolases"/>
    <property type="match status" value="2"/>
</dbReference>
<evidence type="ECO:0000256" key="5">
    <source>
        <dbReference type="ARBA" id="ARBA00022737"/>
    </source>
</evidence>
<feature type="transmembrane region" description="Helical" evidence="11">
    <location>
        <begin position="1328"/>
        <end position="1351"/>
    </location>
</feature>
<evidence type="ECO:0000256" key="10">
    <source>
        <dbReference type="SAM" id="MobiDB-lite"/>
    </source>
</evidence>
<comment type="caution">
    <text evidence="13">The sequence shown here is derived from an EMBL/GenBank/DDBJ whole genome shotgun (WGS) entry which is preliminary data.</text>
</comment>
<feature type="transmembrane region" description="Helical" evidence="11">
    <location>
        <begin position="589"/>
        <end position="605"/>
    </location>
</feature>
<feature type="transmembrane region" description="Helical" evidence="11">
    <location>
        <begin position="611"/>
        <end position="629"/>
    </location>
</feature>
<reference evidence="13 14" key="1">
    <citation type="journal article" date="2024" name="Nat. Commun.">
        <title>Phylogenomics reveals the evolutionary origins of lichenization in chlorophyte algae.</title>
        <authorList>
            <person name="Puginier C."/>
            <person name="Libourel C."/>
            <person name="Otte J."/>
            <person name="Skaloud P."/>
            <person name="Haon M."/>
            <person name="Grisel S."/>
            <person name="Petersen M."/>
            <person name="Berrin J.G."/>
            <person name="Delaux P.M."/>
            <person name="Dal Grande F."/>
            <person name="Keller J."/>
        </authorList>
    </citation>
    <scope>NUCLEOTIDE SEQUENCE [LARGE SCALE GENOMIC DNA]</scope>
    <source>
        <strain evidence="13 14">SAG 2036</strain>
    </source>
</reference>
<protein>
    <recommendedName>
        <fullName evidence="12">ABC transporter domain-containing protein</fullName>
    </recommendedName>
</protein>
<keyword evidence="7" id="KW-0067">ATP-binding</keyword>
<dbReference type="InterPro" id="IPR017871">
    <property type="entry name" value="ABC_transporter-like_CS"/>
</dbReference>
<dbReference type="GO" id="GO:0005524">
    <property type="term" value="F:ATP binding"/>
    <property type="evidence" value="ECO:0007669"/>
    <property type="project" value="UniProtKB-KW"/>
</dbReference>
<dbReference type="PANTHER" id="PTHR19241">
    <property type="entry name" value="ATP-BINDING CASSETTE TRANSPORTER"/>
    <property type="match status" value="1"/>
</dbReference>
<dbReference type="InterPro" id="IPR013525">
    <property type="entry name" value="ABC2_TM"/>
</dbReference>
<dbReference type="InterPro" id="IPR003593">
    <property type="entry name" value="AAA+_ATPase"/>
</dbReference>
<feature type="transmembrane region" description="Helical" evidence="11">
    <location>
        <begin position="500"/>
        <end position="519"/>
    </location>
</feature>
<dbReference type="FunFam" id="3.40.50.300:FF:000179">
    <property type="entry name" value="ABC transporter G family member 34"/>
    <property type="match status" value="1"/>
</dbReference>
<feature type="domain" description="ABC transporter" evidence="12">
    <location>
        <begin position="124"/>
        <end position="399"/>
    </location>
</feature>
<dbReference type="FunFam" id="3.40.50.300:FF:000059">
    <property type="entry name" value="ABC transporter G family member 40"/>
    <property type="match status" value="1"/>
</dbReference>
<sequence>MQRSGHDELPTGTTKSSTFGNGVDRPHMVKVPSEPDGPLTEVEISKLDKAQRAWLVEEILGTKDQDVHRLLKMIADRKRRVGLEEPVVEVKFENLQVDAAITVGSRGRPTILNSYLNFFQATILGPLRLGQSSMQPFTILHPMSGVLKPGRFTLLLGPPAAGKSTLLKALAGRLHFLPGIKMSGRVSYNDRTFDQFVPQRTAGYVYQGDNHIGQLTTRETLDFSIRCQRAGLSVGDLAEMRKREKEMGIEADGELDAFMEAWDRQGKRENIAADYALHYLGLDVCADTLVGDQMIRGVSGGQKKRITMGEIIVGPKKVFFMDEISTGLDSSTTYQTVRCLRDMCHTGQSTILCALLQPDPETTGLFNDIMFISDGSMVYHGPREEALGFFESQGFGCPKGTGLADFMQEVTSRKDQQQYWRGSEKWQYVPVESLANAFMASYTGRTLQAAVDTPYKETPRTADLLAKTPFAMGAWASFKACMRREVTLTIRNAFDFEFRAFQTAVLALISATLFFRTWLHRTLDDAAIYQGFTFFALLVMLFNGLSEMTFTVQRIQTFFKQRADNFYPAWSFVLPTTVLRLVYSLTESLIFSCITYFIVGLVPAPGRFFRYFFLLFLMHTMSMTLFRAIGGIARNLVVANACGSLILLGVLLMGGYVLAKPTIKPWTVWLFWIDPLAYAQRGILVNEFRDPRWQDQPSTPSGVELYGAKTLGDQALLQRGFTTPGWWYWLAVGVLICFTIIFNLLIIWAHTYLGPVGGGGVIMSEETIADREVARRGGGPAEEEGTRTSLRRLSSFDRKSFQSPQTLGRSSRKKASSNKLAALKETAAQSNQKGEGTSDAKAGGMMSEGERNRGMVLPFQPLALTYRDLHYYVNMPEGSPAKSVEVPGRKGPQLEILSGISGAFRPKVLTALMGVTGAGKTTLMDCLAGRKTTGLITGEIRVNGHPWKAHTFARVSGYVEQFDVHSPTATVREAVLFSASMRFPAVIKHDIIEAFTDEVMELVELHPLRDVTIGQVGMGLSVQQRKRTSIAVELVANPAIVFMDEPTSGLDARAAAIVMRTVRNIVDTGRTIVCTIHQPSRPLFEAFDELVLLKRRGKLIYSGPIGAHGDDLVSFFSNVDGVPPIREGLNPATWMLEISTPGAETAIGIDFAEHYVNSELSRQTLGIIKKLEQPKPGKSPLGFDTLYAQSMWRQYQLLFRRFLRVFWRTPSYNATRFTITLGTALAFVAMYWKDVKKRDRQQDVHNVQSALYAVTLFLGIYNSITVQPAIAIERAVFYRERSAHMYAVKPWCIAQGTCEVIYCTIQATLYSCIVYFSVGFNKSPGDFFYFVCVMILTCLYFTFYGTMAVAITPNLMQGAVLSSFIYGVWNLFIIPSRMPMWWKWYFYCDPISESIYALVASQLGTTENVIYNPVTDQYETVKEYLLTQNNYHHKLLGYLLLVLAGWVLLFWSIAVLGLRFLKFQKR</sequence>
<comment type="similarity">
    <text evidence="2">Belongs to the ABC transporter superfamily. ABCG family. PDR (TC 3.A.1.205) subfamily.</text>
</comment>
<feature type="transmembrane region" description="Helical" evidence="11">
    <location>
        <begin position="1435"/>
        <end position="1461"/>
    </location>
</feature>
<dbReference type="GO" id="GO:0140359">
    <property type="term" value="F:ABC-type transporter activity"/>
    <property type="evidence" value="ECO:0007669"/>
    <property type="project" value="InterPro"/>
</dbReference>
<feature type="transmembrane region" description="Helical" evidence="11">
    <location>
        <begin position="636"/>
        <end position="659"/>
    </location>
</feature>
<feature type="region of interest" description="Disordered" evidence="10">
    <location>
        <begin position="794"/>
        <end position="848"/>
    </location>
</feature>
<name>A0AAW1PUL0_9CHLO</name>
<keyword evidence="14" id="KW-1185">Reference proteome</keyword>
<comment type="subcellular location">
    <subcellularLocation>
        <location evidence="1">Membrane</location>
        <topology evidence="1">Multi-pass membrane protein</topology>
    </subcellularLocation>
</comment>
<evidence type="ECO:0000256" key="7">
    <source>
        <dbReference type="ARBA" id="ARBA00022840"/>
    </source>
</evidence>
<feature type="transmembrane region" description="Helical" evidence="11">
    <location>
        <begin position="1293"/>
        <end position="1316"/>
    </location>
</feature>
<dbReference type="InterPro" id="IPR003439">
    <property type="entry name" value="ABC_transporter-like_ATP-bd"/>
</dbReference>
<dbReference type="CDD" id="cd03232">
    <property type="entry name" value="ABCG_PDR_domain2"/>
    <property type="match status" value="1"/>
</dbReference>
<dbReference type="EMBL" id="JALJOQ010000004">
    <property type="protein sequence ID" value="KAK9813535.1"/>
    <property type="molecule type" value="Genomic_DNA"/>
</dbReference>
<feature type="region of interest" description="Disordered" evidence="10">
    <location>
        <begin position="1"/>
        <end position="37"/>
    </location>
</feature>
<keyword evidence="9 11" id="KW-0472">Membrane</keyword>